<keyword evidence="2 5" id="KW-0812">Transmembrane</keyword>
<organism evidence="6 7">
    <name type="scientific">Aduncisulcus paluster</name>
    <dbReference type="NCBI Taxonomy" id="2918883"/>
    <lineage>
        <taxon>Eukaryota</taxon>
        <taxon>Metamonada</taxon>
        <taxon>Carpediemonas-like organisms</taxon>
        <taxon>Aduncisulcus</taxon>
    </lineage>
</organism>
<feature type="transmembrane region" description="Helical" evidence="5">
    <location>
        <begin position="78"/>
        <end position="97"/>
    </location>
</feature>
<dbReference type="InterPro" id="IPR006214">
    <property type="entry name" value="Bax_inhibitor_1-related"/>
</dbReference>
<feature type="transmembrane region" description="Helical" evidence="5">
    <location>
        <begin position="188"/>
        <end position="210"/>
    </location>
</feature>
<sequence>MSGIYGAPTANSNLLNSNNNFGSAGKTDAQLMSSIDDSMQQAFLRKTFTLLFFCLVATVGICALFYSKSAVAWVNDNWWIILVASILFVVFMIALFIAHKKHPANLICLGGVVVCMSIMLGTFTAYYNISEILTAAGITLSLVLFITIVVWVVKSPAIILAAIIGVFVCNMIIWWCVMFWWISYDVMASMYTILGATIFSLYLLIDLWLAKNVFGPDEVVIAVAKMYIDIIYIFMYILAAVGGGGN</sequence>
<dbReference type="Pfam" id="PF01027">
    <property type="entry name" value="Bax1-I"/>
    <property type="match status" value="1"/>
</dbReference>
<evidence type="ECO:0000313" key="7">
    <source>
        <dbReference type="Proteomes" id="UP001057375"/>
    </source>
</evidence>
<evidence type="ECO:0000256" key="2">
    <source>
        <dbReference type="ARBA" id="ARBA00022692"/>
    </source>
</evidence>
<feature type="transmembrane region" description="Helical" evidence="5">
    <location>
        <begin position="160"/>
        <end position="182"/>
    </location>
</feature>
<feature type="transmembrane region" description="Helical" evidence="5">
    <location>
        <begin position="48"/>
        <end position="66"/>
    </location>
</feature>
<keyword evidence="7" id="KW-1185">Reference proteome</keyword>
<evidence type="ECO:0000256" key="1">
    <source>
        <dbReference type="ARBA" id="ARBA00004141"/>
    </source>
</evidence>
<gene>
    <name evidence="6" type="ORF">ADUPG1_013472</name>
</gene>
<dbReference type="PANTHER" id="PTHR23291">
    <property type="entry name" value="BAX INHIBITOR-RELATED"/>
    <property type="match status" value="1"/>
</dbReference>
<feature type="transmembrane region" description="Helical" evidence="5">
    <location>
        <begin position="104"/>
        <end position="126"/>
    </location>
</feature>
<feature type="transmembrane region" description="Helical" evidence="5">
    <location>
        <begin position="132"/>
        <end position="153"/>
    </location>
</feature>
<evidence type="ECO:0000256" key="3">
    <source>
        <dbReference type="ARBA" id="ARBA00022989"/>
    </source>
</evidence>
<evidence type="ECO:0000256" key="5">
    <source>
        <dbReference type="RuleBase" id="RU004379"/>
    </source>
</evidence>
<protein>
    <submittedName>
        <fullName evidence="6">Bax inhibitor 1-related like protein</fullName>
    </submittedName>
</protein>
<dbReference type="PANTHER" id="PTHR23291:SF47">
    <property type="entry name" value="TRANSMEMBRANE BAX INHIBITOR MOTIF CONTAINING 7"/>
    <property type="match status" value="1"/>
</dbReference>
<proteinExistence type="inferred from homology"/>
<name>A0ABQ5K6N2_9EUKA</name>
<accession>A0ABQ5K6N2</accession>
<keyword evidence="4 5" id="KW-0472">Membrane</keyword>
<evidence type="ECO:0000256" key="4">
    <source>
        <dbReference type="ARBA" id="ARBA00023136"/>
    </source>
</evidence>
<reference evidence="6" key="1">
    <citation type="submission" date="2022-03" db="EMBL/GenBank/DDBJ databases">
        <title>Draft genome sequence of Aduncisulcus paluster, a free-living microaerophilic Fornicata.</title>
        <authorList>
            <person name="Yuyama I."/>
            <person name="Kume K."/>
            <person name="Tamura T."/>
            <person name="Inagaki Y."/>
            <person name="Hashimoto T."/>
        </authorList>
    </citation>
    <scope>NUCLEOTIDE SEQUENCE</scope>
    <source>
        <strain evidence="6">NY0171</strain>
    </source>
</reference>
<dbReference type="Proteomes" id="UP001057375">
    <property type="component" value="Unassembled WGS sequence"/>
</dbReference>
<dbReference type="EMBL" id="BQXS01012676">
    <property type="protein sequence ID" value="GKT26762.1"/>
    <property type="molecule type" value="Genomic_DNA"/>
</dbReference>
<comment type="caution">
    <text evidence="6">The sequence shown here is derived from an EMBL/GenBank/DDBJ whole genome shotgun (WGS) entry which is preliminary data.</text>
</comment>
<comment type="similarity">
    <text evidence="5">Belongs to the BI1 family.</text>
</comment>
<comment type="subcellular location">
    <subcellularLocation>
        <location evidence="1">Membrane</location>
        <topology evidence="1">Multi-pass membrane protein</topology>
    </subcellularLocation>
</comment>
<evidence type="ECO:0000313" key="6">
    <source>
        <dbReference type="EMBL" id="GKT26762.1"/>
    </source>
</evidence>
<feature type="transmembrane region" description="Helical" evidence="5">
    <location>
        <begin position="222"/>
        <end position="241"/>
    </location>
</feature>
<keyword evidence="3 5" id="KW-1133">Transmembrane helix</keyword>